<feature type="chain" id="PRO_5046135223" description="Cytochrome c domain-containing protein" evidence="6">
    <location>
        <begin position="19"/>
        <end position="236"/>
    </location>
</feature>
<feature type="compositionally biased region" description="Gly residues" evidence="5">
    <location>
        <begin position="26"/>
        <end position="39"/>
    </location>
</feature>
<keyword evidence="1 4" id="KW-0349">Heme</keyword>
<evidence type="ECO:0000256" key="6">
    <source>
        <dbReference type="SAM" id="SignalP"/>
    </source>
</evidence>
<feature type="signal peptide" evidence="6">
    <location>
        <begin position="1"/>
        <end position="18"/>
    </location>
</feature>
<evidence type="ECO:0000313" key="8">
    <source>
        <dbReference type="EMBL" id="WXB13201.1"/>
    </source>
</evidence>
<keyword evidence="6" id="KW-0732">Signal</keyword>
<proteinExistence type="predicted"/>
<evidence type="ECO:0000313" key="9">
    <source>
        <dbReference type="Proteomes" id="UP001370348"/>
    </source>
</evidence>
<dbReference type="SUPFAM" id="SSF46626">
    <property type="entry name" value="Cytochrome c"/>
    <property type="match status" value="1"/>
</dbReference>
<keyword evidence="3 4" id="KW-0408">Iron</keyword>
<keyword evidence="2 4" id="KW-0479">Metal-binding</keyword>
<dbReference type="PROSITE" id="PS51007">
    <property type="entry name" value="CYTC"/>
    <property type="match status" value="1"/>
</dbReference>
<evidence type="ECO:0000256" key="5">
    <source>
        <dbReference type="SAM" id="MobiDB-lite"/>
    </source>
</evidence>
<reference evidence="8 9" key="1">
    <citation type="submission" date="2021-12" db="EMBL/GenBank/DDBJ databases">
        <title>Discovery of the Pendulisporaceae a myxobacterial family with distinct sporulation behavior and unique specialized metabolism.</title>
        <authorList>
            <person name="Garcia R."/>
            <person name="Popoff A."/>
            <person name="Bader C.D."/>
            <person name="Loehr J."/>
            <person name="Walesch S."/>
            <person name="Walt C."/>
            <person name="Boldt J."/>
            <person name="Bunk B."/>
            <person name="Haeckl F.J.F.P.J."/>
            <person name="Gunesch A.P."/>
            <person name="Birkelbach J."/>
            <person name="Nuebel U."/>
            <person name="Pietschmann T."/>
            <person name="Bach T."/>
            <person name="Mueller R."/>
        </authorList>
    </citation>
    <scope>NUCLEOTIDE SEQUENCE [LARGE SCALE GENOMIC DNA]</scope>
    <source>
        <strain evidence="8 9">MSr11954</strain>
    </source>
</reference>
<protein>
    <recommendedName>
        <fullName evidence="7">Cytochrome c domain-containing protein</fullName>
    </recommendedName>
</protein>
<sequence>MKHPVLAFGMAMVLCACSSGSSSSPSGGGPGQGGDGGADPGPDTSGSTPDLQVRPTSVYSGFDQTHTFRIPIAVYGAGKDLKVTLSDPSAATIEPAALKDPKGDDGKWYILTVKKVGQTSFTATAGGQSAQSSIHVVDYGRDRYAAGEKRYLNADGTKPACTKCHGGQDGIDHSPAALASVEDNRVETVITTGQRISGGPIPDVEQGHRWDPSEDQLAGLVTYLRALPPKNFVGIQ</sequence>
<feature type="domain" description="Cytochrome c" evidence="7">
    <location>
        <begin position="142"/>
        <end position="228"/>
    </location>
</feature>
<feature type="region of interest" description="Disordered" evidence="5">
    <location>
        <begin position="21"/>
        <end position="56"/>
    </location>
</feature>
<keyword evidence="9" id="KW-1185">Reference proteome</keyword>
<accession>A0ABZ2LTT9</accession>
<name>A0ABZ2LTT9_9BACT</name>
<dbReference type="Proteomes" id="UP001370348">
    <property type="component" value="Chromosome"/>
</dbReference>
<dbReference type="PROSITE" id="PS51257">
    <property type="entry name" value="PROKAR_LIPOPROTEIN"/>
    <property type="match status" value="1"/>
</dbReference>
<evidence type="ECO:0000256" key="3">
    <source>
        <dbReference type="ARBA" id="ARBA00023004"/>
    </source>
</evidence>
<gene>
    <name evidence="8" type="ORF">LZC94_35820</name>
</gene>
<evidence type="ECO:0000256" key="1">
    <source>
        <dbReference type="ARBA" id="ARBA00022617"/>
    </source>
</evidence>
<dbReference type="InterPro" id="IPR036909">
    <property type="entry name" value="Cyt_c-like_dom_sf"/>
</dbReference>
<dbReference type="InterPro" id="IPR009056">
    <property type="entry name" value="Cyt_c-like_dom"/>
</dbReference>
<evidence type="ECO:0000259" key="7">
    <source>
        <dbReference type="PROSITE" id="PS51007"/>
    </source>
</evidence>
<dbReference type="RefSeq" id="WP_394822821.1">
    <property type="nucleotide sequence ID" value="NZ_CP089984.1"/>
</dbReference>
<evidence type="ECO:0000256" key="4">
    <source>
        <dbReference type="PROSITE-ProRule" id="PRU00433"/>
    </source>
</evidence>
<organism evidence="8 9">
    <name type="scientific">Pendulispora albinea</name>
    <dbReference type="NCBI Taxonomy" id="2741071"/>
    <lineage>
        <taxon>Bacteria</taxon>
        <taxon>Pseudomonadati</taxon>
        <taxon>Myxococcota</taxon>
        <taxon>Myxococcia</taxon>
        <taxon>Myxococcales</taxon>
        <taxon>Sorangiineae</taxon>
        <taxon>Pendulisporaceae</taxon>
        <taxon>Pendulispora</taxon>
    </lineage>
</organism>
<dbReference type="EMBL" id="CP089984">
    <property type="protein sequence ID" value="WXB13201.1"/>
    <property type="molecule type" value="Genomic_DNA"/>
</dbReference>
<evidence type="ECO:0000256" key="2">
    <source>
        <dbReference type="ARBA" id="ARBA00022723"/>
    </source>
</evidence>